<keyword evidence="2" id="KW-1185">Reference proteome</keyword>
<proteinExistence type="predicted"/>
<name>A0A157SAM9_9BORD</name>
<organism evidence="1 2">
    <name type="scientific">Bordetella ansorpii</name>
    <dbReference type="NCBI Taxonomy" id="288768"/>
    <lineage>
        <taxon>Bacteria</taxon>
        <taxon>Pseudomonadati</taxon>
        <taxon>Pseudomonadota</taxon>
        <taxon>Betaproteobacteria</taxon>
        <taxon>Burkholderiales</taxon>
        <taxon>Alcaligenaceae</taxon>
        <taxon>Bordetella</taxon>
    </lineage>
</organism>
<dbReference type="OrthoDB" id="9148335at2"/>
<dbReference type="STRING" id="288768.SAMEA3906486_01544"/>
<protein>
    <recommendedName>
        <fullName evidence="3">Phospholipase D-like domain-containing protein</fullName>
    </recommendedName>
</protein>
<sequence length="375" mass="40729">MHSFCFQQPGSAAFLDAIERAANGADEGAAMFAFASSGGVDAFFQVPGVADMLRQRKPFHLVVGIDAITNAEALLCIEGTRTRSRSALTAEVFIHEHPASTFHPKFVWFRHGDEVRLIAGSGNLTTRGLGIVSAAAQAPGNWEAFGVHVLHGAAARSTVQELRDWSATQRTAQNLRLLNDEQVRARAMANGLVRYSSGRLPGAGRGAAPVPVDDETFEVLDILVRELPKNRPGQADVGKTALSQFFGFAGVAKDVLLQHVSLENHLGQTEKIRLFTNESQNYRLELRAMAGFPYQIGADDGRLILVATKLDRRSFRYTIVPVDSPAHTQLSNLLGAIGRGRRFMREKRVTGDELRASWPAAPVNLLPVTTATLAP</sequence>
<evidence type="ECO:0000313" key="2">
    <source>
        <dbReference type="Proteomes" id="UP000076848"/>
    </source>
</evidence>
<dbReference type="EMBL" id="FKIF01000002">
    <property type="protein sequence ID" value="SAI67490.1"/>
    <property type="molecule type" value="Genomic_DNA"/>
</dbReference>
<dbReference type="RefSeq" id="WP_156513308.1">
    <property type="nucleotide sequence ID" value="NZ_FKIF01000002.1"/>
</dbReference>
<accession>A0A157SAM9</accession>
<reference evidence="1 2" key="1">
    <citation type="submission" date="2016-04" db="EMBL/GenBank/DDBJ databases">
        <authorList>
            <consortium name="Pathogen Informatics"/>
        </authorList>
    </citation>
    <scope>NUCLEOTIDE SEQUENCE [LARGE SCALE GENOMIC DNA]</scope>
    <source>
        <strain evidence="1 2">H050680373</strain>
    </source>
</reference>
<evidence type="ECO:0008006" key="3">
    <source>
        <dbReference type="Google" id="ProtNLM"/>
    </source>
</evidence>
<dbReference type="Proteomes" id="UP000076848">
    <property type="component" value="Unassembled WGS sequence"/>
</dbReference>
<evidence type="ECO:0000313" key="1">
    <source>
        <dbReference type="EMBL" id="SAI67490.1"/>
    </source>
</evidence>
<dbReference type="AlphaFoldDB" id="A0A157SAM9"/>
<gene>
    <name evidence="1" type="ORF">SAMEA3906486_01544</name>
</gene>
<dbReference type="Gene3D" id="3.30.870.10">
    <property type="entry name" value="Endonuclease Chain A"/>
    <property type="match status" value="1"/>
</dbReference>
<dbReference type="CDD" id="cd09117">
    <property type="entry name" value="PLDc_Bfil_DEXD_like"/>
    <property type="match status" value="1"/>
</dbReference>